<evidence type="ECO:0000313" key="3">
    <source>
        <dbReference type="Proteomes" id="UP000229526"/>
    </source>
</evidence>
<proteinExistence type="predicted"/>
<name>A0A2H0UM90_9BACT</name>
<evidence type="ECO:0000256" key="1">
    <source>
        <dbReference type="SAM" id="Phobius"/>
    </source>
</evidence>
<comment type="caution">
    <text evidence="2">The sequence shown here is derived from an EMBL/GenBank/DDBJ whole genome shotgun (WGS) entry which is preliminary data.</text>
</comment>
<dbReference type="AlphaFoldDB" id="A0A2H0UM90"/>
<dbReference type="Proteomes" id="UP000229526">
    <property type="component" value="Unassembled WGS sequence"/>
</dbReference>
<keyword evidence="1" id="KW-0472">Membrane</keyword>
<protein>
    <recommendedName>
        <fullName evidence="4">Type 4 fimbrial biogenesis protein PilX N-terminal domain-containing protein</fullName>
    </recommendedName>
</protein>
<sequence>MKKFSIFNFQFSNNVSILKILKLDYWKLFRNWKLEIGNSDGALTIQVLLVGFIAIILAAGFVMWTDAYVRGVTRSRDNSQAFTIAEAGIEYYRWHLAHDPDDFQDGTGEEGPYVHAYYDKSGNLIGEFELAITPPANGTSIVTVQSNGRVAGDPSIEKIIRVRMGLPSLARYSVVANSDIRFGPGTQVYGQLHSNGGIRFDGVAYNVVTSAKTTYNDPDHSGVPEFGVHTHVSPTDPLPPENVPVRDDVFTVGREFPVPAVDFNGFTQDMATIKTQAQANGFYLGSGAMNTYGYEIVLKTNDTFDVYQVDSLVSVSQSCGSAQGWQGKWGTWSIQSRTLLSPNVPFPANGIIFVEDDLWISGQINTARLTIAAGRFPFQQNTNKSITVNNNLLYTNYDGQDAIALIAQENFNIGLVSADSLRIDAAVVAQVGRVGRFYYRSTCGTGYIRSSVTLYGMLASNQRYGFAYTDGTGYQTRVLVYDANLLYGPPPSFPLTGAQYDIISWDEVK</sequence>
<organism evidence="2 3">
    <name type="scientific">Candidatus Harrisonbacteria bacterium CG10_big_fil_rev_8_21_14_0_10_49_15</name>
    <dbReference type="NCBI Taxonomy" id="1974587"/>
    <lineage>
        <taxon>Bacteria</taxon>
        <taxon>Candidatus Harrisoniibacteriota</taxon>
    </lineage>
</organism>
<dbReference type="EMBL" id="PFBD01000025">
    <property type="protein sequence ID" value="PIR86796.1"/>
    <property type="molecule type" value="Genomic_DNA"/>
</dbReference>
<evidence type="ECO:0000313" key="2">
    <source>
        <dbReference type="EMBL" id="PIR86796.1"/>
    </source>
</evidence>
<evidence type="ECO:0008006" key="4">
    <source>
        <dbReference type="Google" id="ProtNLM"/>
    </source>
</evidence>
<reference evidence="3" key="1">
    <citation type="submission" date="2017-09" db="EMBL/GenBank/DDBJ databases">
        <title>Depth-based differentiation of microbial function through sediment-hosted aquifers and enrichment of novel symbionts in the deep terrestrial subsurface.</title>
        <authorList>
            <person name="Probst A.J."/>
            <person name="Ladd B."/>
            <person name="Jarett J.K."/>
            <person name="Geller-Mcgrath D.E."/>
            <person name="Sieber C.M.K."/>
            <person name="Emerson J.B."/>
            <person name="Anantharaman K."/>
            <person name="Thomas B.C."/>
            <person name="Malmstrom R."/>
            <person name="Stieglmeier M."/>
            <person name="Klingl A."/>
            <person name="Woyke T."/>
            <person name="Ryan C.M."/>
            <person name="Banfield J.F."/>
        </authorList>
    </citation>
    <scope>NUCLEOTIDE SEQUENCE [LARGE SCALE GENOMIC DNA]</scope>
</reference>
<feature type="transmembrane region" description="Helical" evidence="1">
    <location>
        <begin position="43"/>
        <end position="64"/>
    </location>
</feature>
<accession>A0A2H0UM90</accession>
<keyword evidence="1" id="KW-0812">Transmembrane</keyword>
<keyword evidence="1" id="KW-1133">Transmembrane helix</keyword>
<gene>
    <name evidence="2" type="ORF">COU11_03770</name>
</gene>